<dbReference type="FunFam" id="3.40.50.800:FF:000001">
    <property type="entry name" value="Threonine--tRNA ligase"/>
    <property type="match status" value="1"/>
</dbReference>
<reference evidence="14 15" key="1">
    <citation type="journal article" date="2016" name="Nat. Commun.">
        <title>Thousands of microbial genomes shed light on interconnected biogeochemical processes in an aquifer system.</title>
        <authorList>
            <person name="Anantharaman K."/>
            <person name="Brown C.T."/>
            <person name="Hug L.A."/>
            <person name="Sharon I."/>
            <person name="Castelle C.J."/>
            <person name="Probst A.J."/>
            <person name="Thomas B.C."/>
            <person name="Singh A."/>
            <person name="Wilkins M.J."/>
            <person name="Karaoz U."/>
            <person name="Brodie E.L."/>
            <person name="Williams K.H."/>
            <person name="Hubbard S.S."/>
            <person name="Banfield J.F."/>
        </authorList>
    </citation>
    <scope>NUCLEOTIDE SEQUENCE [LARGE SCALE GENOMIC DNA]</scope>
</reference>
<dbReference type="InterPro" id="IPR002314">
    <property type="entry name" value="aa-tRNA-synt_IIb"/>
</dbReference>
<dbReference type="FunFam" id="3.30.930.10:FF:000002">
    <property type="entry name" value="Threonine--tRNA ligase"/>
    <property type="match status" value="1"/>
</dbReference>
<sequence>MRTNKISKITDHKKIGQIQELFVISQEVGSGFPIFLPNGLILRDQILNYIVEEKKKRGYQFVWTPHIAKSDIYKKSGHWKKYDAMFNPMELDDEAYVLKPMNCPHHFQVYLARPRSYRELPLRISENGTVYRYEKSGEVNGLLRVRALTIDDTHDFVREDQIADEIDNVLELIEEVYHSFGFKKYNAQVSVRDIKNRSKYLGSEEIWEKSEKALINAVKKRKIQYIIEEGEAAFYGPKIDFMVKDSLGREWQLSTCQLDFNQPENFDIKYINEAGKNERPAILHTAFLGSVERFMGILIEHFAGAFPVWLSPVQVKVLPITEKNTKYASHIYSILNTEDIKAELDDRNETLQAKIRDAQIQKIPYMIIIGDKEEDSQNLSLRTRNGESTNSVKLEAFIKEIKEKIEKKTIS</sequence>
<dbReference type="PANTHER" id="PTHR11451">
    <property type="entry name" value="THREONINE-TRNA LIGASE"/>
    <property type="match status" value="1"/>
</dbReference>
<evidence type="ECO:0000313" key="14">
    <source>
        <dbReference type="EMBL" id="OGM05251.1"/>
    </source>
</evidence>
<dbReference type="EC" id="6.1.1.3" evidence="2 11"/>
<feature type="coiled-coil region" evidence="12">
    <location>
        <begin position="334"/>
        <end position="361"/>
    </location>
</feature>
<dbReference type="InterPro" id="IPR004154">
    <property type="entry name" value="Anticodon-bd"/>
</dbReference>
<evidence type="ECO:0000256" key="5">
    <source>
        <dbReference type="ARBA" id="ARBA00022741"/>
    </source>
</evidence>
<keyword evidence="7" id="KW-0067">ATP-binding</keyword>
<evidence type="ECO:0000256" key="2">
    <source>
        <dbReference type="ARBA" id="ARBA00013163"/>
    </source>
</evidence>
<accession>A0A1F7WR34</accession>
<evidence type="ECO:0000256" key="10">
    <source>
        <dbReference type="ARBA" id="ARBA00049515"/>
    </source>
</evidence>
<evidence type="ECO:0000259" key="13">
    <source>
        <dbReference type="PROSITE" id="PS50862"/>
    </source>
</evidence>
<organism evidence="14 15">
    <name type="scientific">Candidatus Woesebacteria bacterium GWB1_43_5</name>
    <dbReference type="NCBI Taxonomy" id="1802474"/>
    <lineage>
        <taxon>Bacteria</taxon>
        <taxon>Candidatus Woeseibacteriota</taxon>
    </lineage>
</organism>
<feature type="domain" description="Aminoacyl-transfer RNA synthetases class-II family profile" evidence="13">
    <location>
        <begin position="37"/>
        <end position="307"/>
    </location>
</feature>
<dbReference type="NCBIfam" id="TIGR00418">
    <property type="entry name" value="thrS"/>
    <property type="match status" value="1"/>
</dbReference>
<evidence type="ECO:0000256" key="6">
    <source>
        <dbReference type="ARBA" id="ARBA00022833"/>
    </source>
</evidence>
<comment type="catalytic activity">
    <reaction evidence="10">
        <text>tRNA(Thr) + L-threonine + ATP = L-threonyl-tRNA(Thr) + AMP + diphosphate + H(+)</text>
        <dbReference type="Rhea" id="RHEA:24624"/>
        <dbReference type="Rhea" id="RHEA-COMP:9670"/>
        <dbReference type="Rhea" id="RHEA-COMP:9704"/>
        <dbReference type="ChEBI" id="CHEBI:15378"/>
        <dbReference type="ChEBI" id="CHEBI:30616"/>
        <dbReference type="ChEBI" id="CHEBI:33019"/>
        <dbReference type="ChEBI" id="CHEBI:57926"/>
        <dbReference type="ChEBI" id="CHEBI:78442"/>
        <dbReference type="ChEBI" id="CHEBI:78534"/>
        <dbReference type="ChEBI" id="CHEBI:456215"/>
        <dbReference type="EC" id="6.1.1.3"/>
    </reaction>
</comment>
<dbReference type="InterPro" id="IPR036621">
    <property type="entry name" value="Anticodon-bd_dom_sf"/>
</dbReference>
<dbReference type="GO" id="GO:0005737">
    <property type="term" value="C:cytoplasm"/>
    <property type="evidence" value="ECO:0007669"/>
    <property type="project" value="UniProtKB-UniRule"/>
</dbReference>
<dbReference type="SUPFAM" id="SSF55681">
    <property type="entry name" value="Class II aaRS and biotin synthetases"/>
    <property type="match status" value="1"/>
</dbReference>
<proteinExistence type="inferred from homology"/>
<evidence type="ECO:0000256" key="4">
    <source>
        <dbReference type="ARBA" id="ARBA00022723"/>
    </source>
</evidence>
<comment type="caution">
    <text evidence="14">The sequence shown here is derived from an EMBL/GenBank/DDBJ whole genome shotgun (WGS) entry which is preliminary data.</text>
</comment>
<evidence type="ECO:0000256" key="12">
    <source>
        <dbReference type="SAM" id="Coils"/>
    </source>
</evidence>
<dbReference type="CDD" id="cd00860">
    <property type="entry name" value="ThrRS_anticodon"/>
    <property type="match status" value="1"/>
</dbReference>
<dbReference type="InterPro" id="IPR006195">
    <property type="entry name" value="aa-tRNA-synth_II"/>
</dbReference>
<dbReference type="InterPro" id="IPR047246">
    <property type="entry name" value="ThrRS_anticodon"/>
</dbReference>
<dbReference type="SUPFAM" id="SSF52954">
    <property type="entry name" value="Class II aaRS ABD-related"/>
    <property type="match status" value="1"/>
</dbReference>
<dbReference type="Gene3D" id="3.30.930.10">
    <property type="entry name" value="Bira Bifunctional Protein, Domain 2"/>
    <property type="match status" value="1"/>
</dbReference>
<evidence type="ECO:0000256" key="1">
    <source>
        <dbReference type="ARBA" id="ARBA00008226"/>
    </source>
</evidence>
<dbReference type="PROSITE" id="PS50862">
    <property type="entry name" value="AA_TRNA_LIGASE_II"/>
    <property type="match status" value="1"/>
</dbReference>
<dbReference type="PANTHER" id="PTHR11451:SF44">
    <property type="entry name" value="THREONINE--TRNA LIGASE, CHLOROPLASTIC_MITOCHONDRIAL 2"/>
    <property type="match status" value="1"/>
</dbReference>
<dbReference type="Pfam" id="PF00587">
    <property type="entry name" value="tRNA-synt_2b"/>
    <property type="match status" value="1"/>
</dbReference>
<dbReference type="Proteomes" id="UP000178812">
    <property type="component" value="Unassembled WGS sequence"/>
</dbReference>
<keyword evidence="9" id="KW-0030">Aminoacyl-tRNA synthetase</keyword>
<dbReference type="CDD" id="cd00771">
    <property type="entry name" value="ThrRS_core"/>
    <property type="match status" value="1"/>
</dbReference>
<keyword evidence="8" id="KW-0648">Protein biosynthesis</keyword>
<dbReference type="Pfam" id="PF03129">
    <property type="entry name" value="HGTP_anticodon"/>
    <property type="match status" value="1"/>
</dbReference>
<dbReference type="GO" id="GO:0004829">
    <property type="term" value="F:threonine-tRNA ligase activity"/>
    <property type="evidence" value="ECO:0007669"/>
    <property type="project" value="UniProtKB-UniRule"/>
</dbReference>
<gene>
    <name evidence="14" type="ORF">A2125_01280</name>
</gene>
<dbReference type="InterPro" id="IPR045864">
    <property type="entry name" value="aa-tRNA-synth_II/BPL/LPL"/>
</dbReference>
<dbReference type="Gene3D" id="3.40.50.800">
    <property type="entry name" value="Anticodon-binding domain"/>
    <property type="match status" value="1"/>
</dbReference>
<evidence type="ECO:0000256" key="11">
    <source>
        <dbReference type="NCBIfam" id="TIGR00418"/>
    </source>
</evidence>
<comment type="similarity">
    <text evidence="1">Belongs to the class-II aminoacyl-tRNA synthetase family.</text>
</comment>
<evidence type="ECO:0000313" key="15">
    <source>
        <dbReference type="Proteomes" id="UP000178812"/>
    </source>
</evidence>
<keyword evidence="6" id="KW-0862">Zinc</keyword>
<dbReference type="GO" id="GO:0046872">
    <property type="term" value="F:metal ion binding"/>
    <property type="evidence" value="ECO:0007669"/>
    <property type="project" value="UniProtKB-KW"/>
</dbReference>
<dbReference type="GO" id="GO:0006435">
    <property type="term" value="P:threonyl-tRNA aminoacylation"/>
    <property type="evidence" value="ECO:0007669"/>
    <property type="project" value="UniProtKB-UniRule"/>
</dbReference>
<dbReference type="PRINTS" id="PR01047">
    <property type="entry name" value="TRNASYNTHTHR"/>
</dbReference>
<keyword evidence="4" id="KW-0479">Metal-binding</keyword>
<keyword evidence="3 14" id="KW-0436">Ligase</keyword>
<evidence type="ECO:0000256" key="3">
    <source>
        <dbReference type="ARBA" id="ARBA00022598"/>
    </source>
</evidence>
<evidence type="ECO:0000256" key="9">
    <source>
        <dbReference type="ARBA" id="ARBA00023146"/>
    </source>
</evidence>
<dbReference type="EMBL" id="MGFM01000042">
    <property type="protein sequence ID" value="OGM05251.1"/>
    <property type="molecule type" value="Genomic_DNA"/>
</dbReference>
<name>A0A1F7WR34_9BACT</name>
<dbReference type="InterPro" id="IPR002320">
    <property type="entry name" value="Thr-tRNA-ligase_IIa"/>
</dbReference>
<keyword evidence="12" id="KW-0175">Coiled coil</keyword>
<protein>
    <recommendedName>
        <fullName evidence="2 11">Threonine--tRNA ligase</fullName>
        <ecNumber evidence="2 11">6.1.1.3</ecNumber>
    </recommendedName>
</protein>
<evidence type="ECO:0000256" key="7">
    <source>
        <dbReference type="ARBA" id="ARBA00022840"/>
    </source>
</evidence>
<dbReference type="AlphaFoldDB" id="A0A1F7WR34"/>
<dbReference type="InterPro" id="IPR033728">
    <property type="entry name" value="ThrRS_core"/>
</dbReference>
<evidence type="ECO:0000256" key="8">
    <source>
        <dbReference type="ARBA" id="ARBA00022917"/>
    </source>
</evidence>
<keyword evidence="5" id="KW-0547">Nucleotide-binding</keyword>
<dbReference type="GO" id="GO:0005524">
    <property type="term" value="F:ATP binding"/>
    <property type="evidence" value="ECO:0007669"/>
    <property type="project" value="UniProtKB-KW"/>
</dbReference>